<proteinExistence type="predicted"/>
<evidence type="ECO:0000313" key="5">
    <source>
        <dbReference type="Proteomes" id="UP000228921"/>
    </source>
</evidence>
<gene>
    <name evidence="4" type="ORF">CUN51_04040</name>
</gene>
<dbReference type="SUPFAM" id="SSF52172">
    <property type="entry name" value="CheY-like"/>
    <property type="match status" value="1"/>
</dbReference>
<feature type="modified residue" description="4-aspartylphosphate" evidence="2">
    <location>
        <position position="80"/>
    </location>
</feature>
<dbReference type="Pfam" id="PF00072">
    <property type="entry name" value="Response_reg"/>
    <property type="match status" value="1"/>
</dbReference>
<dbReference type="GO" id="GO:0000160">
    <property type="term" value="P:phosphorelay signal transduction system"/>
    <property type="evidence" value="ECO:0007669"/>
    <property type="project" value="InterPro"/>
</dbReference>
<dbReference type="PANTHER" id="PTHR44591">
    <property type="entry name" value="STRESS RESPONSE REGULATOR PROTEIN 1"/>
    <property type="match status" value="1"/>
</dbReference>
<name>A0A2M8P1V2_9CHLR</name>
<accession>A0A2M8P1V2</accession>
<dbReference type="Proteomes" id="UP000228921">
    <property type="component" value="Unassembled WGS sequence"/>
</dbReference>
<dbReference type="InterPro" id="IPR001789">
    <property type="entry name" value="Sig_transdc_resp-reg_receiver"/>
</dbReference>
<dbReference type="Gene3D" id="3.40.50.2300">
    <property type="match status" value="1"/>
</dbReference>
<feature type="domain" description="Response regulatory" evidence="3">
    <location>
        <begin position="31"/>
        <end position="145"/>
    </location>
</feature>
<dbReference type="AlphaFoldDB" id="A0A2M8P1V2"/>
<dbReference type="PROSITE" id="PS50110">
    <property type="entry name" value="RESPONSE_REGULATORY"/>
    <property type="match status" value="1"/>
</dbReference>
<evidence type="ECO:0000256" key="1">
    <source>
        <dbReference type="ARBA" id="ARBA00022553"/>
    </source>
</evidence>
<comment type="caution">
    <text evidence="4">The sequence shown here is derived from an EMBL/GenBank/DDBJ whole genome shotgun (WGS) entry which is preliminary data.</text>
</comment>
<evidence type="ECO:0000256" key="2">
    <source>
        <dbReference type="PROSITE-ProRule" id="PRU00169"/>
    </source>
</evidence>
<dbReference type="InterPro" id="IPR050595">
    <property type="entry name" value="Bact_response_regulator"/>
</dbReference>
<keyword evidence="1 2" id="KW-0597">Phosphoprotein</keyword>
<evidence type="ECO:0000259" key="3">
    <source>
        <dbReference type="PROSITE" id="PS50110"/>
    </source>
</evidence>
<dbReference type="EMBL" id="PGTK01000003">
    <property type="protein sequence ID" value="PJF31508.1"/>
    <property type="molecule type" value="Genomic_DNA"/>
</dbReference>
<dbReference type="CDD" id="cd00156">
    <property type="entry name" value="REC"/>
    <property type="match status" value="1"/>
</dbReference>
<organism evidence="4 5">
    <name type="scientific">Candidatus Thermofonsia Clade 1 bacterium</name>
    <dbReference type="NCBI Taxonomy" id="2364210"/>
    <lineage>
        <taxon>Bacteria</taxon>
        <taxon>Bacillati</taxon>
        <taxon>Chloroflexota</taxon>
        <taxon>Candidatus Thermofontia</taxon>
        <taxon>Candidatus Thermofonsia Clade 1</taxon>
    </lineage>
</organism>
<evidence type="ECO:0000313" key="4">
    <source>
        <dbReference type="EMBL" id="PJF31508.1"/>
    </source>
</evidence>
<dbReference type="InterPro" id="IPR011006">
    <property type="entry name" value="CheY-like_superfamily"/>
</dbReference>
<dbReference type="PANTHER" id="PTHR44591:SF3">
    <property type="entry name" value="RESPONSE REGULATORY DOMAIN-CONTAINING PROTEIN"/>
    <property type="match status" value="1"/>
</dbReference>
<sequence length="176" mass="19962">MNDLIVKHLQMAQKALLMTESHAEIRTYEHRALLLDDDDANRMLLSVAFDMVQLPFVEARNGQQALELHQANRFAFAFLDIDLPDISGIEVARRIRAQDQGIALIMCSANDDPLTVAEAVAVDCDLFFVKPFQLDALLNTVRMLDRAALRANPRILIVDNTQRPRWEERLNTPPNA</sequence>
<protein>
    <recommendedName>
        <fullName evidence="3">Response regulatory domain-containing protein</fullName>
    </recommendedName>
</protein>
<dbReference type="SMART" id="SM00448">
    <property type="entry name" value="REC"/>
    <property type="match status" value="1"/>
</dbReference>
<reference evidence="4 5" key="1">
    <citation type="submission" date="2017-11" db="EMBL/GenBank/DDBJ databases">
        <title>Evolution of Phototrophy in the Chloroflexi Phylum Driven by Horizontal Gene Transfer.</title>
        <authorList>
            <person name="Ward L.M."/>
            <person name="Hemp J."/>
            <person name="Shih P.M."/>
            <person name="Mcglynn S.E."/>
            <person name="Fischer W."/>
        </authorList>
    </citation>
    <scope>NUCLEOTIDE SEQUENCE [LARGE SCALE GENOMIC DNA]</scope>
    <source>
        <strain evidence="4">CP2_2F</strain>
    </source>
</reference>